<evidence type="ECO:0000313" key="2">
    <source>
        <dbReference type="Proteomes" id="UP000003874"/>
    </source>
</evidence>
<evidence type="ECO:0000313" key="1">
    <source>
        <dbReference type="EMBL" id="EFV04773.1"/>
    </source>
</evidence>
<gene>
    <name evidence="1" type="ORF">HMPREF9420_1141</name>
</gene>
<comment type="caution">
    <text evidence="1">The sequence shown here is derived from an EMBL/GenBank/DDBJ whole genome shotgun (WGS) entry which is preliminary data.</text>
</comment>
<dbReference type="EMBL" id="AEQO01000111">
    <property type="protein sequence ID" value="EFV04773.1"/>
    <property type="molecule type" value="Genomic_DNA"/>
</dbReference>
<name>E6MNS3_9BACT</name>
<organism evidence="1 2">
    <name type="scientific">Segatella salivae DSM 15606</name>
    <dbReference type="NCBI Taxonomy" id="888832"/>
    <lineage>
        <taxon>Bacteria</taxon>
        <taxon>Pseudomonadati</taxon>
        <taxon>Bacteroidota</taxon>
        <taxon>Bacteroidia</taxon>
        <taxon>Bacteroidales</taxon>
        <taxon>Prevotellaceae</taxon>
        <taxon>Segatella</taxon>
    </lineage>
</organism>
<proteinExistence type="predicted"/>
<dbReference type="HOGENOM" id="CLU_2772496_0_0_10"/>
<reference evidence="1 2" key="1">
    <citation type="submission" date="2010-12" db="EMBL/GenBank/DDBJ databases">
        <authorList>
            <person name="Muzny D."/>
            <person name="Qin X."/>
            <person name="Deng J."/>
            <person name="Jiang H."/>
            <person name="Liu Y."/>
            <person name="Qu J."/>
            <person name="Song X.-Z."/>
            <person name="Zhang L."/>
            <person name="Thornton R."/>
            <person name="Coyle M."/>
            <person name="Francisco L."/>
            <person name="Jackson L."/>
            <person name="Javaid M."/>
            <person name="Korchina V."/>
            <person name="Kovar C."/>
            <person name="Mata R."/>
            <person name="Mathew T."/>
            <person name="Ngo R."/>
            <person name="Nguyen L."/>
            <person name="Nguyen N."/>
            <person name="Okwuonu G."/>
            <person name="Ongeri F."/>
            <person name="Pham C."/>
            <person name="Simmons D."/>
            <person name="Wilczek-Boney K."/>
            <person name="Hale W."/>
            <person name="Jakkamsetti A."/>
            <person name="Pham P."/>
            <person name="Ruth R."/>
            <person name="San Lucas F."/>
            <person name="Warren J."/>
            <person name="Zhang J."/>
            <person name="Zhao Z."/>
            <person name="Zhou C."/>
            <person name="Zhu D."/>
            <person name="Lee S."/>
            <person name="Bess C."/>
            <person name="Blankenburg K."/>
            <person name="Forbes L."/>
            <person name="Fu Q."/>
            <person name="Gubbala S."/>
            <person name="Hirani K."/>
            <person name="Jayaseelan J.C."/>
            <person name="Lara F."/>
            <person name="Munidasa M."/>
            <person name="Palculict T."/>
            <person name="Patil S."/>
            <person name="Pu L.-L."/>
            <person name="Saada N."/>
            <person name="Tang L."/>
            <person name="Weissenberger G."/>
            <person name="Zhu Y."/>
            <person name="Hemphill L."/>
            <person name="Shang Y."/>
            <person name="Youmans B."/>
            <person name="Ayvaz T."/>
            <person name="Ross M."/>
            <person name="Santibanez J."/>
            <person name="Aqrawi P."/>
            <person name="Gross S."/>
            <person name="Joshi V."/>
            <person name="Fowler G."/>
            <person name="Nazareth L."/>
            <person name="Reid J."/>
            <person name="Worley K."/>
            <person name="Petrosino J."/>
            <person name="Highlander S."/>
            <person name="Gibbs R."/>
        </authorList>
    </citation>
    <scope>NUCLEOTIDE SEQUENCE [LARGE SCALE GENOMIC DNA]</scope>
    <source>
        <strain evidence="1 2">DSM 15606</strain>
    </source>
</reference>
<accession>E6MNS3</accession>
<dbReference type="Proteomes" id="UP000003874">
    <property type="component" value="Unassembled WGS sequence"/>
</dbReference>
<keyword evidence="2" id="KW-1185">Reference proteome</keyword>
<protein>
    <submittedName>
        <fullName evidence="1">Uncharacterized protein</fullName>
    </submittedName>
</protein>
<dbReference type="AlphaFoldDB" id="E6MNS3"/>
<sequence>MAKVISRMVWSFRTWRKSFPKEFGISYCKEIANILTKRLDRIELVEERELEPTPQHENIREKKEKPYWL</sequence>